<reference evidence="1 2" key="1">
    <citation type="journal article" date="2021" name="Genome Biol.">
        <title>AFLAP: assembly-free linkage analysis pipeline using k-mers from genome sequencing data.</title>
        <authorList>
            <person name="Fletcher K."/>
            <person name="Zhang L."/>
            <person name="Gil J."/>
            <person name="Han R."/>
            <person name="Cavanaugh K."/>
            <person name="Michelmore R."/>
        </authorList>
    </citation>
    <scope>NUCLEOTIDE SEQUENCE [LARGE SCALE GENOMIC DNA]</scope>
    <source>
        <strain evidence="1 2">SF5</strain>
    </source>
</reference>
<sequence length="367" mass="40234">MALPSGMHLVSALDDADLNVLWPLRNDEAIYASNDVRRALLLPLEGDEALDADIDVDVFRPSAMLDTQLSSAFGNSDTLLYGSIFQPELVNAEEDIEQLLLSGSEEAFASLQSHHQHQSAPGKSCECRTFAIQASHVQAQQERVATNVIATKDQKRVLRHTFGSGTRLCGFGFKQEAATDLTDQKHLSNRSTAYKHSTMSSPMVQKKPEPMNVVDNDVALATMERTFTADQVYGSPIGRSQFLPAVSSPLSSTSFVSLEGRMATPLSTTSRSTVHSEMPIPMRSLSPADEVEKMRGSSGMKTSKVNMLRGNFHLSPGRGRKCTTVLPPPYLREPSESLTKRRAHSKTFHAFAQSLSFSFANNSLTDR</sequence>
<accession>A0A976FMU9</accession>
<comment type="caution">
    <text evidence="1">The sequence shown here is derived from an EMBL/GenBank/DDBJ whole genome shotgun (WGS) entry which is preliminary data.</text>
</comment>
<dbReference type="AlphaFoldDB" id="A0A976FMU9"/>
<evidence type="ECO:0000313" key="1">
    <source>
        <dbReference type="EMBL" id="TDH69693.1"/>
    </source>
</evidence>
<dbReference type="KEGG" id="blac:94345065"/>
<protein>
    <submittedName>
        <fullName evidence="1">Uncharacterized protein</fullName>
    </submittedName>
</protein>
<organism evidence="1 2">
    <name type="scientific">Bremia lactucae</name>
    <name type="common">Lettuce downy mildew</name>
    <dbReference type="NCBI Taxonomy" id="4779"/>
    <lineage>
        <taxon>Eukaryota</taxon>
        <taxon>Sar</taxon>
        <taxon>Stramenopiles</taxon>
        <taxon>Oomycota</taxon>
        <taxon>Peronosporomycetes</taxon>
        <taxon>Peronosporales</taxon>
        <taxon>Peronosporaceae</taxon>
        <taxon>Bremia</taxon>
    </lineage>
</organism>
<keyword evidence="2" id="KW-1185">Reference proteome</keyword>
<proteinExistence type="predicted"/>
<dbReference type="OrthoDB" id="116452at2759"/>
<dbReference type="RefSeq" id="XP_067819192.1">
    <property type="nucleotide sequence ID" value="XM_067959394.1"/>
</dbReference>
<dbReference type="GeneID" id="94345065"/>
<name>A0A976FMU9_BRELC</name>
<dbReference type="Proteomes" id="UP000294530">
    <property type="component" value="Unassembled WGS sequence"/>
</dbReference>
<evidence type="ECO:0000313" key="2">
    <source>
        <dbReference type="Proteomes" id="UP000294530"/>
    </source>
</evidence>
<dbReference type="EMBL" id="SHOA02000007">
    <property type="protein sequence ID" value="TDH69693.1"/>
    <property type="molecule type" value="Genomic_DNA"/>
</dbReference>
<gene>
    <name evidence="1" type="ORF">CCR75_001290</name>
</gene>